<organism evidence="3 4">
    <name type="scientific">Niabella pedocola</name>
    <dbReference type="NCBI Taxonomy" id="1752077"/>
    <lineage>
        <taxon>Bacteria</taxon>
        <taxon>Pseudomonadati</taxon>
        <taxon>Bacteroidota</taxon>
        <taxon>Chitinophagia</taxon>
        <taxon>Chitinophagales</taxon>
        <taxon>Chitinophagaceae</taxon>
        <taxon>Niabella</taxon>
    </lineage>
</organism>
<keyword evidence="1" id="KW-0812">Transmembrane</keyword>
<gene>
    <name evidence="3" type="ORF">LQ567_05360</name>
</gene>
<feature type="transmembrane region" description="Helical" evidence="1">
    <location>
        <begin position="5"/>
        <end position="23"/>
    </location>
</feature>
<evidence type="ECO:0000259" key="2">
    <source>
        <dbReference type="Pfam" id="PF06580"/>
    </source>
</evidence>
<feature type="domain" description="Signal transduction histidine kinase internal region" evidence="2">
    <location>
        <begin position="139"/>
        <end position="215"/>
    </location>
</feature>
<evidence type="ECO:0000313" key="4">
    <source>
        <dbReference type="Proteomes" id="UP001199816"/>
    </source>
</evidence>
<keyword evidence="4" id="KW-1185">Reference proteome</keyword>
<dbReference type="InterPro" id="IPR050640">
    <property type="entry name" value="Bact_2-comp_sensor_kinase"/>
</dbReference>
<dbReference type="RefSeq" id="WP_231003084.1">
    <property type="nucleotide sequence ID" value="NZ_JAJNEC010000004.1"/>
</dbReference>
<dbReference type="InterPro" id="IPR010559">
    <property type="entry name" value="Sig_transdc_His_kin_internal"/>
</dbReference>
<dbReference type="Pfam" id="PF06580">
    <property type="entry name" value="His_kinase"/>
    <property type="match status" value="1"/>
</dbReference>
<feature type="transmembrane region" description="Helical" evidence="1">
    <location>
        <begin position="68"/>
        <end position="90"/>
    </location>
</feature>
<comment type="caution">
    <text evidence="3">The sequence shown here is derived from an EMBL/GenBank/DDBJ whole genome shotgun (WGS) entry which is preliminary data.</text>
</comment>
<keyword evidence="1" id="KW-1133">Transmembrane helix</keyword>
<keyword evidence="3" id="KW-0418">Kinase</keyword>
<dbReference type="PANTHER" id="PTHR34220">
    <property type="entry name" value="SENSOR HISTIDINE KINASE YPDA"/>
    <property type="match status" value="1"/>
</dbReference>
<dbReference type="SUPFAM" id="SSF55874">
    <property type="entry name" value="ATPase domain of HSP90 chaperone/DNA topoisomerase II/histidine kinase"/>
    <property type="match status" value="1"/>
</dbReference>
<dbReference type="Gene3D" id="3.30.565.10">
    <property type="entry name" value="Histidine kinase-like ATPase, C-terminal domain"/>
    <property type="match status" value="1"/>
</dbReference>
<dbReference type="InterPro" id="IPR036890">
    <property type="entry name" value="HATPase_C_sf"/>
</dbReference>
<reference evidence="3 4" key="1">
    <citation type="submission" date="2021-11" db="EMBL/GenBank/DDBJ databases">
        <title>Genomic of Niabella pedocola.</title>
        <authorList>
            <person name="Wu T."/>
        </authorList>
    </citation>
    <scope>NUCLEOTIDE SEQUENCE [LARGE SCALE GENOMIC DNA]</scope>
    <source>
        <strain evidence="3 4">JCM 31011</strain>
    </source>
</reference>
<dbReference type="PANTHER" id="PTHR34220:SF7">
    <property type="entry name" value="SENSOR HISTIDINE KINASE YPDA"/>
    <property type="match status" value="1"/>
</dbReference>
<feature type="transmembrane region" description="Helical" evidence="1">
    <location>
        <begin position="43"/>
        <end position="61"/>
    </location>
</feature>
<accession>A0ABS8PQR1</accession>
<keyword evidence="1" id="KW-0472">Membrane</keyword>
<evidence type="ECO:0000256" key="1">
    <source>
        <dbReference type="SAM" id="Phobius"/>
    </source>
</evidence>
<dbReference type="GO" id="GO:0016301">
    <property type="term" value="F:kinase activity"/>
    <property type="evidence" value="ECO:0007669"/>
    <property type="project" value="UniProtKB-KW"/>
</dbReference>
<proteinExistence type="predicted"/>
<sequence>MKARILLFLLWYTLFYWWLNISWVRPVTLLQYQRGLYWNLRDYLLWMVIALIPYLMLLKYYPNRKLRGILLIIISLTAIHYLRLNIVYAYRFPWVAYIMKNAHLFFSVPLFGFTFYFIRHGQYKQLREKKLLKDARQSELDFLRLQINPHFLFNSLNNIYGLVYENAPNARDAIRSLSRLIHYSYQDMNRSKKVSLQNELQCIRQYIALQELRYAVDLNVLLEIKDPPETVMIPPMLLIPFVENAFKHGDFSTGPLEIRVHTDNRQMQFYCSNPKKTDGCKKKAGIGLQNVRRRLVLIYGRHHELKIRETRTQFSVYLKVNHEINDQR</sequence>
<name>A0ABS8PQR1_9BACT</name>
<keyword evidence="3" id="KW-0808">Transferase</keyword>
<feature type="transmembrane region" description="Helical" evidence="1">
    <location>
        <begin position="102"/>
        <end position="118"/>
    </location>
</feature>
<protein>
    <submittedName>
        <fullName evidence="3">Histidine kinase</fullName>
    </submittedName>
</protein>
<dbReference type="EMBL" id="JAJNEC010000004">
    <property type="protein sequence ID" value="MCD2422181.1"/>
    <property type="molecule type" value="Genomic_DNA"/>
</dbReference>
<dbReference type="Proteomes" id="UP001199816">
    <property type="component" value="Unassembled WGS sequence"/>
</dbReference>
<evidence type="ECO:0000313" key="3">
    <source>
        <dbReference type="EMBL" id="MCD2422181.1"/>
    </source>
</evidence>